<dbReference type="EMBL" id="LSKU01000001">
    <property type="protein sequence ID" value="KXG43374.1"/>
    <property type="molecule type" value="Genomic_DNA"/>
</dbReference>
<feature type="transmembrane region" description="Helical" evidence="1">
    <location>
        <begin position="86"/>
        <end position="112"/>
    </location>
</feature>
<reference evidence="2 3" key="1">
    <citation type="submission" date="2016-02" db="EMBL/GenBank/DDBJ databases">
        <title>Draft Genome for Tepidibacillus decaturensis nov. sp. Strain Z9, an Anaerobic, Moderately Thermophilic and Heterotrophic Bacterium from Deep Subsurface of the Illinois Basin, USA.</title>
        <authorList>
            <person name="Dong Y."/>
            <person name="Chang J.Y."/>
            <person name="Sanford R."/>
            <person name="Fouke B.W."/>
        </authorList>
    </citation>
    <scope>NUCLEOTIDE SEQUENCE [LARGE SCALE GENOMIC DNA]</scope>
    <source>
        <strain evidence="2 3">Z9</strain>
    </source>
</reference>
<evidence type="ECO:0000313" key="2">
    <source>
        <dbReference type="EMBL" id="KXG43374.1"/>
    </source>
</evidence>
<gene>
    <name evidence="2" type="ORF">U473_04605</name>
</gene>
<dbReference type="RefSeq" id="WP_068723801.1">
    <property type="nucleotide sequence ID" value="NZ_LSKU01000001.1"/>
</dbReference>
<keyword evidence="1" id="KW-1133">Transmembrane helix</keyword>
<keyword evidence="1" id="KW-0812">Transmembrane</keyword>
<keyword evidence="1" id="KW-0472">Membrane</keyword>
<protein>
    <submittedName>
        <fullName evidence="2">Uncharacterized protein</fullName>
    </submittedName>
</protein>
<comment type="caution">
    <text evidence="2">The sequence shown here is derived from an EMBL/GenBank/DDBJ whole genome shotgun (WGS) entry which is preliminary data.</text>
</comment>
<sequence length="117" mass="13968">MFPILYLFQVLIAAILAWYTVYGYAGPPSTGDQLSDWVSFFIAEKQNLLYTFALLYLIMFILSKPTKYAIKILKNRKISMYQWKKWQAISLLLIIFDVYFYLIIEVDVYFFIPFLLF</sequence>
<proteinExistence type="predicted"/>
<accession>A0A135L2X7</accession>
<name>A0A135L2X7_9BACI</name>
<evidence type="ECO:0000256" key="1">
    <source>
        <dbReference type="SAM" id="Phobius"/>
    </source>
</evidence>
<dbReference type="STRING" id="1413211.U473_04605"/>
<evidence type="ECO:0000313" key="3">
    <source>
        <dbReference type="Proteomes" id="UP000070352"/>
    </source>
</evidence>
<dbReference type="AlphaFoldDB" id="A0A135L2X7"/>
<organism evidence="2 3">
    <name type="scientific">Tepidibacillus decaturensis</name>
    <dbReference type="NCBI Taxonomy" id="1413211"/>
    <lineage>
        <taxon>Bacteria</taxon>
        <taxon>Bacillati</taxon>
        <taxon>Bacillota</taxon>
        <taxon>Bacilli</taxon>
        <taxon>Bacillales</taxon>
        <taxon>Bacillaceae</taxon>
        <taxon>Tepidibacillus</taxon>
    </lineage>
</organism>
<keyword evidence="3" id="KW-1185">Reference proteome</keyword>
<dbReference type="Proteomes" id="UP000070352">
    <property type="component" value="Unassembled WGS sequence"/>
</dbReference>
<feature type="transmembrane region" description="Helical" evidence="1">
    <location>
        <begin position="47"/>
        <end position="65"/>
    </location>
</feature>